<protein>
    <submittedName>
        <fullName evidence="1">Uncharacterized protein</fullName>
    </submittedName>
</protein>
<sequence length="110" mass="12691">PRHGHMPIMTDWRNLGEKLNPERKRTWVVIGDKETFKFFTKPMKRYGISSIQGYGFRLIAGAEGFIQSGSPLITAFTPDQTSLEKIDSKYHYLFVIPTDKIKKILAEKKC</sequence>
<comment type="caution">
    <text evidence="1">The sequence shown here is derived from an EMBL/GenBank/DDBJ whole genome shotgun (WGS) entry which is preliminary data.</text>
</comment>
<organism evidence="1">
    <name type="scientific">marine sediment metagenome</name>
    <dbReference type="NCBI Taxonomy" id="412755"/>
    <lineage>
        <taxon>unclassified sequences</taxon>
        <taxon>metagenomes</taxon>
        <taxon>ecological metagenomes</taxon>
    </lineage>
</organism>
<accession>X1ETN6</accession>
<evidence type="ECO:0000313" key="1">
    <source>
        <dbReference type="EMBL" id="GAH23670.1"/>
    </source>
</evidence>
<name>X1ETN6_9ZZZZ</name>
<feature type="non-terminal residue" evidence="1">
    <location>
        <position position="110"/>
    </location>
</feature>
<dbReference type="EMBL" id="BART01039817">
    <property type="protein sequence ID" value="GAH23670.1"/>
    <property type="molecule type" value="Genomic_DNA"/>
</dbReference>
<gene>
    <name evidence="1" type="ORF">S01H4_65208</name>
</gene>
<reference evidence="1" key="1">
    <citation type="journal article" date="2014" name="Front. Microbiol.">
        <title>High frequency of phylogenetically diverse reductive dehalogenase-homologous genes in deep subseafloor sedimentary metagenomes.</title>
        <authorList>
            <person name="Kawai M."/>
            <person name="Futagami T."/>
            <person name="Toyoda A."/>
            <person name="Takaki Y."/>
            <person name="Nishi S."/>
            <person name="Hori S."/>
            <person name="Arai W."/>
            <person name="Tsubouchi T."/>
            <person name="Morono Y."/>
            <person name="Uchiyama I."/>
            <person name="Ito T."/>
            <person name="Fujiyama A."/>
            <person name="Inagaki F."/>
            <person name="Takami H."/>
        </authorList>
    </citation>
    <scope>NUCLEOTIDE SEQUENCE</scope>
    <source>
        <strain evidence="1">Expedition CK06-06</strain>
    </source>
</reference>
<proteinExistence type="predicted"/>
<feature type="non-terminal residue" evidence="1">
    <location>
        <position position="1"/>
    </location>
</feature>
<dbReference type="AlphaFoldDB" id="X1ETN6"/>